<feature type="compositionally biased region" description="Polar residues" evidence="1">
    <location>
        <begin position="241"/>
        <end position="255"/>
    </location>
</feature>
<feature type="compositionally biased region" description="Low complexity" evidence="1">
    <location>
        <begin position="218"/>
        <end position="231"/>
    </location>
</feature>
<evidence type="ECO:0000313" key="2">
    <source>
        <dbReference type="EMBL" id="CAG8463134.1"/>
    </source>
</evidence>
<organism evidence="2 3">
    <name type="scientific">Ambispora leptoticha</name>
    <dbReference type="NCBI Taxonomy" id="144679"/>
    <lineage>
        <taxon>Eukaryota</taxon>
        <taxon>Fungi</taxon>
        <taxon>Fungi incertae sedis</taxon>
        <taxon>Mucoromycota</taxon>
        <taxon>Glomeromycotina</taxon>
        <taxon>Glomeromycetes</taxon>
        <taxon>Archaeosporales</taxon>
        <taxon>Ambisporaceae</taxon>
        <taxon>Ambispora</taxon>
    </lineage>
</organism>
<evidence type="ECO:0000256" key="1">
    <source>
        <dbReference type="SAM" id="MobiDB-lite"/>
    </source>
</evidence>
<gene>
    <name evidence="2" type="ORF">ALEPTO_LOCUS1643</name>
</gene>
<evidence type="ECO:0000313" key="3">
    <source>
        <dbReference type="Proteomes" id="UP000789508"/>
    </source>
</evidence>
<feature type="region of interest" description="Disordered" evidence="1">
    <location>
        <begin position="210"/>
        <end position="262"/>
    </location>
</feature>
<dbReference type="OrthoDB" id="434647at2759"/>
<reference evidence="2" key="1">
    <citation type="submission" date="2021-06" db="EMBL/GenBank/DDBJ databases">
        <authorList>
            <person name="Kallberg Y."/>
            <person name="Tangrot J."/>
            <person name="Rosling A."/>
        </authorList>
    </citation>
    <scope>NUCLEOTIDE SEQUENCE</scope>
    <source>
        <strain evidence="2">FL130A</strain>
    </source>
</reference>
<accession>A0A9N8Z0P1</accession>
<keyword evidence="3" id="KW-1185">Reference proteome</keyword>
<protein>
    <submittedName>
        <fullName evidence="2">14406_t:CDS:1</fullName>
    </submittedName>
</protein>
<sequence length="346" mass="39005">MFFVLWLILPQTQGAIRLYDSIVSPTFTDHEEEIDSALWTAREQAKTTGVNWARRGMRALQQAWIEGYQKGMNRLGDGNRLQSGESSSTSAYYIEKRNSNVNNNNNLSEANDQSPGLNGYLQQGRAIPYNLISFFYPSAFSSLQQLNDSNNHEPSSPTIYSAHPVSTILPDDVFDAPISEQQAYLQEQRKQLVMMLQNLEQVQREIQQREVQERANWPSSSPPSSSAIPPSSATPPPTSTFYSNASSTRISTSDLNGEGRVNTRRRQIKVNNNRDRSTPLHYDVAEDGERDFESVERENENADAYGSSTNDRFLQEQEFRRQQTQAIGLTSFLTGYFSRASASSST</sequence>
<dbReference type="Proteomes" id="UP000789508">
    <property type="component" value="Unassembled WGS sequence"/>
</dbReference>
<name>A0A9N8Z0P1_9GLOM</name>
<comment type="caution">
    <text evidence="2">The sequence shown here is derived from an EMBL/GenBank/DDBJ whole genome shotgun (WGS) entry which is preliminary data.</text>
</comment>
<dbReference type="AlphaFoldDB" id="A0A9N8Z0P1"/>
<dbReference type="EMBL" id="CAJVPS010000193">
    <property type="protein sequence ID" value="CAG8463134.1"/>
    <property type="molecule type" value="Genomic_DNA"/>
</dbReference>
<proteinExistence type="predicted"/>